<keyword evidence="3" id="KW-1185">Reference proteome</keyword>
<dbReference type="Proteomes" id="UP000182235">
    <property type="component" value="Unassembled WGS sequence"/>
</dbReference>
<proteinExistence type="predicted"/>
<dbReference type="OrthoDB" id="3940739at2759"/>
<comment type="caution">
    <text evidence="2">The sequence shown here is derived from an EMBL/GenBank/DDBJ whole genome shotgun (WGS) entry which is preliminary data.</text>
</comment>
<name>A0A1J9P7Y3_9EURO</name>
<evidence type="ECO:0000313" key="3">
    <source>
        <dbReference type="Proteomes" id="UP000182235"/>
    </source>
</evidence>
<evidence type="ECO:0000313" key="2">
    <source>
        <dbReference type="EMBL" id="OJD12745.1"/>
    </source>
</evidence>
<feature type="compositionally biased region" description="Basic residues" evidence="1">
    <location>
        <begin position="94"/>
        <end position="104"/>
    </location>
</feature>
<accession>A0A1J9P7Y3</accession>
<dbReference type="AlphaFoldDB" id="A0A1J9P7Y3"/>
<dbReference type="EMBL" id="LGRN01000369">
    <property type="protein sequence ID" value="OJD12745.1"/>
    <property type="molecule type" value="Genomic_DNA"/>
</dbReference>
<protein>
    <submittedName>
        <fullName evidence="2">Uncharacterized protein</fullName>
    </submittedName>
</protein>
<sequence length="308" mass="34198">MSASPRLRIKGPSKNLRSLFRTLQNSTNHTEANMEPTREQAQVGHSSPHRPAPPTPPVGSSDRRTPGPPPSGAHGKRRREDPSENATDEAPPTAKRRSEKKKTAPKSIACPVSSESSNSKIQTGSTNPRKPVENVDLARLAQMRSRKNEKKEIDPDVAAQYSQAYQEAWLSGKPEKLDNIHQQLEAHFFGQEGYLPRCYTCRKSGVSLPEPKAPKDAGPYDVLPCGCTYSDAMLEMWLVRKGLWKKWKNIPKTIGKHRAIMIGFFEMLFGEFSVDKLLNIGNARVVACQRMGAKEDATSSRLAPCEID</sequence>
<reference evidence="2 3" key="1">
    <citation type="submission" date="2015-07" db="EMBL/GenBank/DDBJ databases">
        <title>Emmonsia species relationships and genome sequence.</title>
        <authorList>
            <consortium name="The Broad Institute Genomics Platform"/>
            <person name="Cuomo C.A."/>
            <person name="Munoz J.F."/>
            <person name="Imamovic A."/>
            <person name="Priest M.E."/>
            <person name="Young S."/>
            <person name="Clay O.K."/>
            <person name="McEwen J.G."/>
        </authorList>
    </citation>
    <scope>NUCLEOTIDE SEQUENCE [LARGE SCALE GENOMIC DNA]</scope>
    <source>
        <strain evidence="2 3">UAMH 9510</strain>
    </source>
</reference>
<evidence type="ECO:0000256" key="1">
    <source>
        <dbReference type="SAM" id="MobiDB-lite"/>
    </source>
</evidence>
<dbReference type="VEuPathDB" id="FungiDB:AJ78_06703"/>
<gene>
    <name evidence="2" type="ORF">AJ78_06703</name>
</gene>
<feature type="region of interest" description="Disordered" evidence="1">
    <location>
        <begin position="1"/>
        <end position="135"/>
    </location>
</feature>
<feature type="compositionally biased region" description="Polar residues" evidence="1">
    <location>
        <begin position="21"/>
        <end position="31"/>
    </location>
</feature>
<feature type="compositionally biased region" description="Polar residues" evidence="1">
    <location>
        <begin position="113"/>
        <end position="128"/>
    </location>
</feature>
<organism evidence="2 3">
    <name type="scientific">Emergomyces pasteurianus Ep9510</name>
    <dbReference type="NCBI Taxonomy" id="1447872"/>
    <lineage>
        <taxon>Eukaryota</taxon>
        <taxon>Fungi</taxon>
        <taxon>Dikarya</taxon>
        <taxon>Ascomycota</taxon>
        <taxon>Pezizomycotina</taxon>
        <taxon>Eurotiomycetes</taxon>
        <taxon>Eurotiomycetidae</taxon>
        <taxon>Onygenales</taxon>
        <taxon>Ajellomycetaceae</taxon>
        <taxon>Emergomyces</taxon>
    </lineage>
</organism>